<accession>A0ABY9RSH1</accession>
<dbReference type="PANTHER" id="PTHR45228:SF4">
    <property type="entry name" value="LIPOPROTEIN"/>
    <property type="match status" value="1"/>
</dbReference>
<name>A0ABY9RSH1_9ACTN</name>
<dbReference type="Pfam" id="PF01966">
    <property type="entry name" value="HD"/>
    <property type="match status" value="1"/>
</dbReference>
<sequence length="460" mass="47025">MKAAGSGRAGSGRAGGARTRTASVGRPRTRTRGVNPARTGATGATGAASARTATAVHGAALLLTLTALGLTFWHGLDEPANALAFGVLIAFGELARWGARPGEREPAPLATAGALAYALLGQNAGKTTTHGVLQTVAVVVAAGLAGTVPHLARGRDPDLDHLARRVLTVAFAAACFQPLYNAGAVTARLGQGPSHVLFLVLLLLLTALCDAVLAALLHRARTGHPYAPLLRDELRALPGIGSAVCATGAVMALAVAVAGLWALPVLAVPLVLTQVSFRRYAAVRTTSRQTIASLARATEIAGCTPPGHAHRVAALSRAVGRELGLSGPELTVLESAALMHDIGQLSLVDPVAGGATAPLPAEEQRRIALLGAAVVRQTGVPEAVARIVEQQADPYREQPLPARIVRAVNAYDDLAADRACGGLGALERLRLGTARDYHPDVVESLARVLARGGVTPAPPG</sequence>
<dbReference type="RefSeq" id="WP_309548368.1">
    <property type="nucleotide sequence ID" value="NZ_CP133762.1"/>
</dbReference>
<feature type="compositionally biased region" description="Low complexity" evidence="1">
    <location>
        <begin position="37"/>
        <end position="49"/>
    </location>
</feature>
<organism evidence="4 5">
    <name type="scientific">Streptomyces roseicoloratus</name>
    <dbReference type="NCBI Taxonomy" id="2508722"/>
    <lineage>
        <taxon>Bacteria</taxon>
        <taxon>Bacillati</taxon>
        <taxon>Actinomycetota</taxon>
        <taxon>Actinomycetes</taxon>
        <taxon>Kitasatosporales</taxon>
        <taxon>Streptomycetaceae</taxon>
        <taxon>Streptomyces</taxon>
    </lineage>
</organism>
<protein>
    <submittedName>
        <fullName evidence="4">HD domain-containing protein</fullName>
    </submittedName>
</protein>
<keyword evidence="2" id="KW-0472">Membrane</keyword>
<keyword evidence="5" id="KW-1185">Reference proteome</keyword>
<dbReference type="Gene3D" id="1.10.3210.10">
    <property type="entry name" value="Hypothetical protein af1432"/>
    <property type="match status" value="1"/>
</dbReference>
<feature type="transmembrane region" description="Helical" evidence="2">
    <location>
        <begin position="162"/>
        <end position="180"/>
    </location>
</feature>
<proteinExistence type="predicted"/>
<feature type="region of interest" description="Disordered" evidence="1">
    <location>
        <begin position="1"/>
        <end position="49"/>
    </location>
</feature>
<keyword evidence="2" id="KW-0812">Transmembrane</keyword>
<dbReference type="SUPFAM" id="SSF109604">
    <property type="entry name" value="HD-domain/PDEase-like"/>
    <property type="match status" value="1"/>
</dbReference>
<feature type="transmembrane region" description="Helical" evidence="2">
    <location>
        <begin position="55"/>
        <end position="76"/>
    </location>
</feature>
<dbReference type="InterPro" id="IPR003607">
    <property type="entry name" value="HD/PDEase_dom"/>
</dbReference>
<evidence type="ECO:0000256" key="1">
    <source>
        <dbReference type="SAM" id="MobiDB-lite"/>
    </source>
</evidence>
<evidence type="ECO:0000256" key="2">
    <source>
        <dbReference type="SAM" id="Phobius"/>
    </source>
</evidence>
<feature type="transmembrane region" description="Helical" evidence="2">
    <location>
        <begin position="195"/>
        <end position="217"/>
    </location>
</feature>
<evidence type="ECO:0000313" key="4">
    <source>
        <dbReference type="EMBL" id="WMX45144.1"/>
    </source>
</evidence>
<feature type="transmembrane region" description="Helical" evidence="2">
    <location>
        <begin position="237"/>
        <end position="263"/>
    </location>
</feature>
<dbReference type="PANTHER" id="PTHR45228">
    <property type="entry name" value="CYCLIC DI-GMP PHOSPHODIESTERASE TM_0186-RELATED"/>
    <property type="match status" value="1"/>
</dbReference>
<dbReference type="InterPro" id="IPR006674">
    <property type="entry name" value="HD_domain"/>
</dbReference>
<gene>
    <name evidence="4" type="ORF">RGF97_10140</name>
</gene>
<dbReference type="EMBL" id="CP133762">
    <property type="protein sequence ID" value="WMX45144.1"/>
    <property type="molecule type" value="Genomic_DNA"/>
</dbReference>
<feature type="transmembrane region" description="Helical" evidence="2">
    <location>
        <begin position="131"/>
        <end position="150"/>
    </location>
</feature>
<dbReference type="Proteomes" id="UP001250858">
    <property type="component" value="Chromosome"/>
</dbReference>
<feature type="domain" description="HD" evidence="3">
    <location>
        <begin position="308"/>
        <end position="412"/>
    </location>
</feature>
<dbReference type="InterPro" id="IPR052020">
    <property type="entry name" value="Cyclic_di-GMP/3'3'-cGAMP_PDE"/>
</dbReference>
<reference evidence="4 5" key="1">
    <citation type="submission" date="2023-09" db="EMBL/GenBank/DDBJ databases">
        <title>Complete genome of Streptomyces roseicoloratus T14.</title>
        <authorList>
            <person name="Bashizi T."/>
            <person name="Kim M.-J."/>
            <person name="Lee G."/>
            <person name="Tagele S.B."/>
            <person name="Shin J.-H."/>
        </authorList>
    </citation>
    <scope>NUCLEOTIDE SEQUENCE [LARGE SCALE GENOMIC DNA]</scope>
    <source>
        <strain evidence="4 5">T14</strain>
    </source>
</reference>
<dbReference type="CDD" id="cd00077">
    <property type="entry name" value="HDc"/>
    <property type="match status" value="1"/>
</dbReference>
<evidence type="ECO:0000259" key="3">
    <source>
        <dbReference type="Pfam" id="PF01966"/>
    </source>
</evidence>
<keyword evidence="2" id="KW-1133">Transmembrane helix</keyword>
<evidence type="ECO:0000313" key="5">
    <source>
        <dbReference type="Proteomes" id="UP001250858"/>
    </source>
</evidence>